<dbReference type="Proteomes" id="UP000294843">
    <property type="component" value="Unassembled WGS sequence"/>
</dbReference>
<dbReference type="OrthoDB" id="32865at2"/>
<dbReference type="InterPro" id="IPR036249">
    <property type="entry name" value="Thioredoxin-like_sf"/>
</dbReference>
<comment type="caution">
    <text evidence="1">The sequence shown here is derived from an EMBL/GenBank/DDBJ whole genome shotgun (WGS) entry which is preliminary data.</text>
</comment>
<evidence type="ECO:0000313" key="2">
    <source>
        <dbReference type="Proteomes" id="UP000294843"/>
    </source>
</evidence>
<dbReference type="CDD" id="cd02976">
    <property type="entry name" value="NrdH"/>
    <property type="match status" value="1"/>
</dbReference>
<accession>A0A4V3BFK9</accession>
<dbReference type="AlphaFoldDB" id="A0A4V3BFK9"/>
<name>A0A4V3BFK9_9STAP</name>
<dbReference type="PANTHER" id="PTHR33558">
    <property type="entry name" value="GLUTAREDOXIN-LIKE PROTEIN C5ORF63 HOMOLOG"/>
    <property type="match status" value="1"/>
</dbReference>
<proteinExistence type="predicted"/>
<evidence type="ECO:0000313" key="1">
    <source>
        <dbReference type="EMBL" id="TDM14708.1"/>
    </source>
</evidence>
<dbReference type="SUPFAM" id="SSF52833">
    <property type="entry name" value="Thioredoxin-like"/>
    <property type="match status" value="1"/>
</dbReference>
<sequence>MAAYKYFLTLYTQPNCSLCEEAKRQLEFVDLDITYEEVNITEDDELMMAYQIRVPVLTYKDRVVQEGIIDFVTVTENLEQY</sequence>
<dbReference type="InterPro" id="IPR052565">
    <property type="entry name" value="Glutaredoxin-like_YDR286C"/>
</dbReference>
<keyword evidence="2" id="KW-1185">Reference proteome</keyword>
<dbReference type="PANTHER" id="PTHR33558:SF1">
    <property type="entry name" value="GLUTAREDOXIN-LIKE PROTEIN C5ORF63 HOMOLOG"/>
    <property type="match status" value="1"/>
</dbReference>
<gene>
    <name evidence="1" type="ORF">ERX55_04650</name>
</gene>
<dbReference type="InterPro" id="IPR008554">
    <property type="entry name" value="Glutaredoxin-like"/>
</dbReference>
<dbReference type="Gene3D" id="3.40.30.10">
    <property type="entry name" value="Glutaredoxin"/>
    <property type="match status" value="1"/>
</dbReference>
<organism evidence="1 2">
    <name type="scientific">Macrococcus bovicus</name>
    <dbReference type="NCBI Taxonomy" id="69968"/>
    <lineage>
        <taxon>Bacteria</taxon>
        <taxon>Bacillati</taxon>
        <taxon>Bacillota</taxon>
        <taxon>Bacilli</taxon>
        <taxon>Bacillales</taxon>
        <taxon>Staphylococcaceae</taxon>
        <taxon>Macrococcus</taxon>
    </lineage>
</organism>
<dbReference type="RefSeq" id="WP_133451433.1">
    <property type="nucleotide sequence ID" value="NZ_SCWF01000003.1"/>
</dbReference>
<protein>
    <submittedName>
        <fullName evidence="1">Glutaredoxin family protein</fullName>
    </submittedName>
</protein>
<dbReference type="Pfam" id="PF05768">
    <property type="entry name" value="Glrx-like"/>
    <property type="match status" value="1"/>
</dbReference>
<dbReference type="EMBL" id="SCWF01000003">
    <property type="protein sequence ID" value="TDM14708.1"/>
    <property type="molecule type" value="Genomic_DNA"/>
</dbReference>
<reference evidence="1 2" key="1">
    <citation type="submission" date="2019-01" db="EMBL/GenBank/DDBJ databases">
        <title>Draft genome sequences of the type strains of six Macrococcus species.</title>
        <authorList>
            <person name="Mazhar S."/>
            <person name="Altermann E."/>
            <person name="Hill C."/>
            <person name="Mcauliffe O."/>
        </authorList>
    </citation>
    <scope>NUCLEOTIDE SEQUENCE [LARGE SCALE GENOMIC DNA]</scope>
    <source>
        <strain evidence="1 2">ATCC 51825</strain>
    </source>
</reference>